<dbReference type="GO" id="GO:0005737">
    <property type="term" value="C:cytoplasm"/>
    <property type="evidence" value="ECO:0007669"/>
    <property type="project" value="UniProtKB-SubCell"/>
</dbReference>
<comment type="catalytic activity">
    <reaction evidence="1 9">
        <text>Release of N-terminal proline from a peptide.</text>
        <dbReference type="EC" id="3.4.11.5"/>
    </reaction>
</comment>
<dbReference type="Gene3D" id="3.40.50.1820">
    <property type="entry name" value="alpha/beta hydrolase"/>
    <property type="match status" value="1"/>
</dbReference>
<evidence type="ECO:0000256" key="5">
    <source>
        <dbReference type="ARBA" id="ARBA00022490"/>
    </source>
</evidence>
<protein>
    <recommendedName>
        <fullName evidence="9">Proline iminopeptidase</fullName>
        <ecNumber evidence="9">3.4.11.5</ecNumber>
    </recommendedName>
</protein>
<comment type="caution">
    <text evidence="11">The sequence shown here is derived from an EMBL/GenBank/DDBJ whole genome shotgun (WGS) entry which is preliminary data.</text>
</comment>
<evidence type="ECO:0000256" key="3">
    <source>
        <dbReference type="ARBA" id="ARBA00010088"/>
    </source>
</evidence>
<dbReference type="PRINTS" id="PR00793">
    <property type="entry name" value="PROAMNOPTASE"/>
</dbReference>
<proteinExistence type="inferred from homology"/>
<evidence type="ECO:0000313" key="12">
    <source>
        <dbReference type="Proteomes" id="UP000443090"/>
    </source>
</evidence>
<dbReference type="NCBIfam" id="TIGR01249">
    <property type="entry name" value="pro_imino_pep_1"/>
    <property type="match status" value="1"/>
</dbReference>
<dbReference type="PIRSF" id="PIRSF006431">
    <property type="entry name" value="Pept_S33"/>
    <property type="match status" value="1"/>
</dbReference>
<comment type="similarity">
    <text evidence="3 9">Belongs to the peptidase S33 family.</text>
</comment>
<keyword evidence="6 9" id="KW-0645">Protease</keyword>
<keyword evidence="7 9" id="KW-0378">Hydrolase</keyword>
<dbReference type="InterPro" id="IPR000073">
    <property type="entry name" value="AB_hydrolase_1"/>
</dbReference>
<dbReference type="EC" id="3.4.11.5" evidence="9"/>
<dbReference type="PANTHER" id="PTHR43722">
    <property type="entry name" value="PROLINE IMINOPEPTIDASE"/>
    <property type="match status" value="1"/>
</dbReference>
<gene>
    <name evidence="11" type="primary">PIP</name>
    <name evidence="11" type="ORF">LOCC1_G005036</name>
</gene>
<keyword evidence="5" id="KW-0963">Cytoplasm</keyword>
<reference evidence="11 12" key="1">
    <citation type="submission" date="2018-05" db="EMBL/GenBank/DDBJ databases">
        <title>Genome sequencing and assembly of the regulated plant pathogen Lachnellula willkommii and related sister species for the development of diagnostic species identification markers.</title>
        <authorList>
            <person name="Giroux E."/>
            <person name="Bilodeau G."/>
        </authorList>
    </citation>
    <scope>NUCLEOTIDE SEQUENCE [LARGE SCALE GENOMIC DNA]</scope>
    <source>
        <strain evidence="11 12">CBS 160.35</strain>
    </source>
</reference>
<dbReference type="OrthoDB" id="10249433at2759"/>
<dbReference type="InterPro" id="IPR029058">
    <property type="entry name" value="AB_hydrolase_fold"/>
</dbReference>
<feature type="active site" evidence="8">
    <location>
        <position position="236"/>
    </location>
</feature>
<feature type="active site" description="Nucleophile" evidence="8">
    <location>
        <position position="110"/>
    </location>
</feature>
<dbReference type="Proteomes" id="UP000443090">
    <property type="component" value="Unassembled WGS sequence"/>
</dbReference>
<dbReference type="EMBL" id="QGMI01000578">
    <property type="protein sequence ID" value="TVY38723.1"/>
    <property type="molecule type" value="Genomic_DNA"/>
</dbReference>
<dbReference type="SUPFAM" id="SSF53474">
    <property type="entry name" value="alpha/beta-Hydrolases"/>
    <property type="match status" value="1"/>
</dbReference>
<dbReference type="PANTHER" id="PTHR43722:SF1">
    <property type="entry name" value="PROLINE IMINOPEPTIDASE"/>
    <property type="match status" value="1"/>
</dbReference>
<evidence type="ECO:0000259" key="10">
    <source>
        <dbReference type="Pfam" id="PF00561"/>
    </source>
</evidence>
<evidence type="ECO:0000256" key="9">
    <source>
        <dbReference type="RuleBase" id="RU003421"/>
    </source>
</evidence>
<comment type="subcellular location">
    <subcellularLocation>
        <location evidence="2">Cytoplasm</location>
    </subcellularLocation>
</comment>
<sequence length="292" mass="32952">MAPLYAPFSVNKSGHLQVSDIHSIYWEECGNPAGVPIVYLHGGPGGGIDDNDRRYFDPSHYRSILFDQRGAGKSTPHASLQDNTTWTLVSDIEALRQHLGVEKWIVFGGSWGSTLALTYAESYPERALGLILRGIFTLRREELEWFYQKGADFIFPDYFDQYKEPIPEAERGDMMAAYYKRLTGDNEEEKLRWSLAFARIEAHFFVNGGWMRDGQIIADAHKIAHLPIVIVQGRYDVVCPAKTSWDLYQALGGEGNKAVEYRIVADSGHSAKEKNTQELLVDAAEKFKSIRG</sequence>
<dbReference type="Pfam" id="PF00561">
    <property type="entry name" value="Abhydrolase_1"/>
    <property type="match status" value="1"/>
</dbReference>
<evidence type="ECO:0000256" key="4">
    <source>
        <dbReference type="ARBA" id="ARBA00022438"/>
    </source>
</evidence>
<evidence type="ECO:0000256" key="2">
    <source>
        <dbReference type="ARBA" id="ARBA00004496"/>
    </source>
</evidence>
<organism evidence="11 12">
    <name type="scientific">Lachnellula occidentalis</name>
    <dbReference type="NCBI Taxonomy" id="215460"/>
    <lineage>
        <taxon>Eukaryota</taxon>
        <taxon>Fungi</taxon>
        <taxon>Dikarya</taxon>
        <taxon>Ascomycota</taxon>
        <taxon>Pezizomycotina</taxon>
        <taxon>Leotiomycetes</taxon>
        <taxon>Helotiales</taxon>
        <taxon>Lachnaceae</taxon>
        <taxon>Lachnellula</taxon>
    </lineage>
</organism>
<evidence type="ECO:0000256" key="1">
    <source>
        <dbReference type="ARBA" id="ARBA00001585"/>
    </source>
</evidence>
<name>A0A8H8RQM0_9HELO</name>
<keyword evidence="12" id="KW-1185">Reference proteome</keyword>
<evidence type="ECO:0000256" key="6">
    <source>
        <dbReference type="ARBA" id="ARBA00022670"/>
    </source>
</evidence>
<dbReference type="GO" id="GO:0004177">
    <property type="term" value="F:aminopeptidase activity"/>
    <property type="evidence" value="ECO:0007669"/>
    <property type="project" value="UniProtKB-KW"/>
</dbReference>
<dbReference type="PRINTS" id="PR00111">
    <property type="entry name" value="ABHYDROLASE"/>
</dbReference>
<keyword evidence="4 9" id="KW-0031">Aminopeptidase</keyword>
<dbReference type="AlphaFoldDB" id="A0A8H8RQM0"/>
<dbReference type="GO" id="GO:0006508">
    <property type="term" value="P:proteolysis"/>
    <property type="evidence" value="ECO:0007669"/>
    <property type="project" value="UniProtKB-KW"/>
</dbReference>
<accession>A0A8H8RQM0</accession>
<feature type="active site" description="Proton donor" evidence="8">
    <location>
        <position position="269"/>
    </location>
</feature>
<dbReference type="InterPro" id="IPR005944">
    <property type="entry name" value="Pro_iminopeptidase"/>
</dbReference>
<evidence type="ECO:0000256" key="7">
    <source>
        <dbReference type="ARBA" id="ARBA00022801"/>
    </source>
</evidence>
<evidence type="ECO:0000313" key="11">
    <source>
        <dbReference type="EMBL" id="TVY38723.1"/>
    </source>
</evidence>
<feature type="domain" description="AB hydrolase-1" evidence="10">
    <location>
        <begin position="36"/>
        <end position="273"/>
    </location>
</feature>
<dbReference type="InterPro" id="IPR002410">
    <property type="entry name" value="Peptidase_S33"/>
</dbReference>
<evidence type="ECO:0000256" key="8">
    <source>
        <dbReference type="PIRSR" id="PIRSR006431-1"/>
    </source>
</evidence>